<dbReference type="AlphaFoldDB" id="A0A5J6HGE9"/>
<evidence type="ECO:0000313" key="3">
    <source>
        <dbReference type="Proteomes" id="UP000326553"/>
    </source>
</evidence>
<dbReference type="Proteomes" id="UP000326553">
    <property type="component" value="Chromosome"/>
</dbReference>
<dbReference type="RefSeq" id="WP_055531610.1">
    <property type="nucleotide sequence ID" value="NZ_CP023695.1"/>
</dbReference>
<dbReference type="PANTHER" id="PTHR34109">
    <property type="entry name" value="BNAUNNG04460D PROTEIN-RELATED"/>
    <property type="match status" value="1"/>
</dbReference>
<dbReference type="InterPro" id="IPR004360">
    <property type="entry name" value="Glyas_Fos-R_dOase_dom"/>
</dbReference>
<dbReference type="KEGG" id="salw:CP975_07775"/>
<evidence type="ECO:0000259" key="1">
    <source>
        <dbReference type="PROSITE" id="PS51819"/>
    </source>
</evidence>
<dbReference type="PROSITE" id="PS51819">
    <property type="entry name" value="VOC"/>
    <property type="match status" value="1"/>
</dbReference>
<dbReference type="EMBL" id="CP023695">
    <property type="protein sequence ID" value="QEV17414.1"/>
    <property type="molecule type" value="Genomic_DNA"/>
</dbReference>
<accession>A0A5J6HGE9</accession>
<feature type="domain" description="VOC" evidence="1">
    <location>
        <begin position="8"/>
        <end position="131"/>
    </location>
</feature>
<evidence type="ECO:0000313" key="2">
    <source>
        <dbReference type="EMBL" id="QEV17414.1"/>
    </source>
</evidence>
<dbReference type="Pfam" id="PF00903">
    <property type="entry name" value="Glyoxalase"/>
    <property type="match status" value="1"/>
</dbReference>
<sequence>MTGDGGGRPSIFPTLLYADAKAAIRQLTEAFGFTAVHVYETDDGGVAHAELAQGNGMVMLGSKGTDSVYDRAMRGAGPCGVYVVVDDVDAHHRRAEEHGAEILMPPTDQDYGSRDYMARDAEGNVWSFGTYAPETGAAPEAGA</sequence>
<name>A0A5J6HGE9_STRAD</name>
<reference evidence="2 3" key="1">
    <citation type="submission" date="2017-09" db="EMBL/GenBank/DDBJ databases">
        <authorList>
            <person name="Lee N."/>
            <person name="Cho B.-K."/>
        </authorList>
    </citation>
    <scope>NUCLEOTIDE SEQUENCE [LARGE SCALE GENOMIC DNA]</scope>
    <source>
        <strain evidence="2 3">ATCC 12461</strain>
    </source>
</reference>
<dbReference type="SUPFAM" id="SSF54593">
    <property type="entry name" value="Glyoxalase/Bleomycin resistance protein/Dihydroxybiphenyl dioxygenase"/>
    <property type="match status" value="1"/>
</dbReference>
<dbReference type="InterPro" id="IPR037523">
    <property type="entry name" value="VOC_core"/>
</dbReference>
<dbReference type="OrthoDB" id="9806868at2"/>
<keyword evidence="3" id="KW-1185">Reference proteome</keyword>
<dbReference type="Gene3D" id="3.30.720.120">
    <property type="match status" value="1"/>
</dbReference>
<organism evidence="2 3">
    <name type="scientific">Streptomyces alboniger</name>
    <dbReference type="NCBI Taxonomy" id="132473"/>
    <lineage>
        <taxon>Bacteria</taxon>
        <taxon>Bacillati</taxon>
        <taxon>Actinomycetota</taxon>
        <taxon>Actinomycetes</taxon>
        <taxon>Kitasatosporales</taxon>
        <taxon>Streptomycetaceae</taxon>
        <taxon>Streptomyces</taxon>
        <taxon>Streptomyces aurantiacus group</taxon>
    </lineage>
</organism>
<gene>
    <name evidence="2" type="ORF">CP975_07775</name>
</gene>
<dbReference type="InterPro" id="IPR029068">
    <property type="entry name" value="Glyas_Bleomycin-R_OHBP_Dase"/>
</dbReference>
<dbReference type="PANTHER" id="PTHR34109:SF1">
    <property type="entry name" value="VOC DOMAIN-CONTAINING PROTEIN"/>
    <property type="match status" value="1"/>
</dbReference>
<protein>
    <submittedName>
        <fullName evidence="2">Glyoxalase</fullName>
    </submittedName>
</protein>
<dbReference type="Gene3D" id="3.30.720.110">
    <property type="match status" value="1"/>
</dbReference>
<proteinExistence type="predicted"/>